<feature type="region of interest" description="Disordered" evidence="1">
    <location>
        <begin position="288"/>
        <end position="333"/>
    </location>
</feature>
<name>A0A2A2JI95_9BILA</name>
<feature type="region of interest" description="Disordered" evidence="1">
    <location>
        <begin position="81"/>
        <end position="104"/>
    </location>
</feature>
<evidence type="ECO:0000256" key="1">
    <source>
        <dbReference type="SAM" id="MobiDB-lite"/>
    </source>
</evidence>
<reference evidence="2 3" key="1">
    <citation type="journal article" date="2017" name="Curr. Biol.">
        <title>Genome architecture and evolution of a unichromosomal asexual nematode.</title>
        <authorList>
            <person name="Fradin H."/>
            <person name="Zegar C."/>
            <person name="Gutwein M."/>
            <person name="Lucas J."/>
            <person name="Kovtun M."/>
            <person name="Corcoran D."/>
            <person name="Baugh L.R."/>
            <person name="Kiontke K."/>
            <person name="Gunsalus K."/>
            <person name="Fitch D.H."/>
            <person name="Piano F."/>
        </authorList>
    </citation>
    <scope>NUCLEOTIDE SEQUENCE [LARGE SCALE GENOMIC DNA]</scope>
    <source>
        <strain evidence="2">PF1309</strain>
    </source>
</reference>
<protein>
    <submittedName>
        <fullName evidence="2">Uncharacterized protein</fullName>
    </submittedName>
</protein>
<feature type="region of interest" description="Disordered" evidence="1">
    <location>
        <begin position="214"/>
        <end position="251"/>
    </location>
</feature>
<accession>A0A2A2JI95</accession>
<proteinExistence type="predicted"/>
<gene>
    <name evidence="2" type="ORF">WR25_13783</name>
</gene>
<sequence>MSSEKDPDAIIASVSRVASCVSIVSLLLTAAAYIAIVNDIERSAVELEAAGRQMQAAKTLALEELEEYEYHRGKRQSWFTSVKGSKRGRGRGRGRHRYDADADDSSPRVCVRHAPVDAGTANKVKRVKLDAILCSSLEFQARKDQLVLKASKVLEGIRARGPPGKDSIYCECPPRDGITSSSNEDYLPLTGSGIASKSGLLALSSNWEYYNKGGKGRGRGKATISENFDRGTPSSSSSSSPSEDYEELVSAGVDRNPTIIKTIPPDDRRVSETYSHFSILPASSGNGRFPGRISAGRGGSRGGGFDDTYAEPRKTARDDPKKGGGLLPGDDTFTKHSPASSIITYKDSSEQNGINNRVIIRNRNGGSRKIPVVNSKGLDFEFRRRLRAKLRALRRKKLL</sequence>
<dbReference type="EMBL" id="LIAE01010420">
    <property type="protein sequence ID" value="PAV61272.1"/>
    <property type="molecule type" value="Genomic_DNA"/>
</dbReference>
<dbReference type="AlphaFoldDB" id="A0A2A2JI95"/>
<feature type="compositionally biased region" description="Basic and acidic residues" evidence="1">
    <location>
        <begin position="310"/>
        <end position="322"/>
    </location>
</feature>
<organism evidence="2 3">
    <name type="scientific">Diploscapter pachys</name>
    <dbReference type="NCBI Taxonomy" id="2018661"/>
    <lineage>
        <taxon>Eukaryota</taxon>
        <taxon>Metazoa</taxon>
        <taxon>Ecdysozoa</taxon>
        <taxon>Nematoda</taxon>
        <taxon>Chromadorea</taxon>
        <taxon>Rhabditida</taxon>
        <taxon>Rhabditina</taxon>
        <taxon>Rhabditomorpha</taxon>
        <taxon>Rhabditoidea</taxon>
        <taxon>Rhabditidae</taxon>
        <taxon>Diploscapter</taxon>
    </lineage>
</organism>
<keyword evidence="3" id="KW-1185">Reference proteome</keyword>
<evidence type="ECO:0000313" key="2">
    <source>
        <dbReference type="EMBL" id="PAV61272.1"/>
    </source>
</evidence>
<evidence type="ECO:0000313" key="3">
    <source>
        <dbReference type="Proteomes" id="UP000218231"/>
    </source>
</evidence>
<dbReference type="Proteomes" id="UP000218231">
    <property type="component" value="Unassembled WGS sequence"/>
</dbReference>
<feature type="compositionally biased region" description="Basic residues" evidence="1">
    <location>
        <begin position="84"/>
        <end position="96"/>
    </location>
</feature>
<comment type="caution">
    <text evidence="2">The sequence shown here is derived from an EMBL/GenBank/DDBJ whole genome shotgun (WGS) entry which is preliminary data.</text>
</comment>
<feature type="compositionally biased region" description="Gly residues" evidence="1">
    <location>
        <begin position="296"/>
        <end position="305"/>
    </location>
</feature>
<feature type="compositionally biased region" description="Low complexity" evidence="1">
    <location>
        <begin position="233"/>
        <end position="242"/>
    </location>
</feature>